<comment type="caution">
    <text evidence="1">The sequence shown here is derived from an EMBL/GenBank/DDBJ whole genome shotgun (WGS) entry which is preliminary data.</text>
</comment>
<dbReference type="AlphaFoldDB" id="A0A9J6B0V5"/>
<evidence type="ECO:0000313" key="2">
    <source>
        <dbReference type="Proteomes" id="UP000824120"/>
    </source>
</evidence>
<protein>
    <submittedName>
        <fullName evidence="1">Uncharacterized protein</fullName>
    </submittedName>
</protein>
<dbReference type="EMBL" id="JACXVP010000001">
    <property type="protein sequence ID" value="KAG5629999.1"/>
    <property type="molecule type" value="Genomic_DNA"/>
</dbReference>
<keyword evidence="2" id="KW-1185">Reference proteome</keyword>
<dbReference type="Proteomes" id="UP000824120">
    <property type="component" value="Chromosome 1"/>
</dbReference>
<evidence type="ECO:0000313" key="1">
    <source>
        <dbReference type="EMBL" id="KAG5629999.1"/>
    </source>
</evidence>
<reference evidence="1 2" key="1">
    <citation type="submission" date="2020-09" db="EMBL/GenBank/DDBJ databases">
        <title>De no assembly of potato wild relative species, Solanum commersonii.</title>
        <authorList>
            <person name="Cho K."/>
        </authorList>
    </citation>
    <scope>NUCLEOTIDE SEQUENCE [LARGE SCALE GENOMIC DNA]</scope>
    <source>
        <strain evidence="1">LZ3.2</strain>
        <tissue evidence="1">Leaf</tissue>
    </source>
</reference>
<accession>A0A9J6B0V5</accession>
<organism evidence="1 2">
    <name type="scientific">Solanum commersonii</name>
    <name type="common">Commerson's wild potato</name>
    <name type="synonym">Commerson's nightshade</name>
    <dbReference type="NCBI Taxonomy" id="4109"/>
    <lineage>
        <taxon>Eukaryota</taxon>
        <taxon>Viridiplantae</taxon>
        <taxon>Streptophyta</taxon>
        <taxon>Embryophyta</taxon>
        <taxon>Tracheophyta</taxon>
        <taxon>Spermatophyta</taxon>
        <taxon>Magnoliopsida</taxon>
        <taxon>eudicotyledons</taxon>
        <taxon>Gunneridae</taxon>
        <taxon>Pentapetalae</taxon>
        <taxon>asterids</taxon>
        <taxon>lamiids</taxon>
        <taxon>Solanales</taxon>
        <taxon>Solanaceae</taxon>
        <taxon>Solanoideae</taxon>
        <taxon>Solaneae</taxon>
        <taxon>Solanum</taxon>
    </lineage>
</organism>
<proteinExistence type="predicted"/>
<name>A0A9J6B0V5_SOLCO</name>
<gene>
    <name evidence="1" type="ORF">H5410_001716</name>
</gene>
<sequence length="69" mass="7866">MEVEAQPDCSNALTQRMIPYSNNDSLFKASKSDATLTLTKMNTMHAFSHRFARIFQSTFVLAHSRSKRV</sequence>